<protein>
    <recommendedName>
        <fullName evidence="16">Nucleoporin Ndc1</fullName>
    </recommendedName>
</protein>
<accession>A0AAN8PMA5</accession>
<dbReference type="Proteomes" id="UP001372834">
    <property type="component" value="Unassembled WGS sequence"/>
</dbReference>
<feature type="transmembrane region" description="Helical" evidence="13">
    <location>
        <begin position="186"/>
        <end position="211"/>
    </location>
</feature>
<evidence type="ECO:0000256" key="11">
    <source>
        <dbReference type="ARBA" id="ARBA00023136"/>
    </source>
</evidence>
<keyword evidence="12" id="KW-0539">Nucleus</keyword>
<evidence type="ECO:0000256" key="9">
    <source>
        <dbReference type="ARBA" id="ARBA00023010"/>
    </source>
</evidence>
<dbReference type="GO" id="GO:0006999">
    <property type="term" value="P:nuclear pore organization"/>
    <property type="evidence" value="ECO:0007669"/>
    <property type="project" value="TreeGrafter"/>
</dbReference>
<sequence length="565" mass="65636">MEYNKIIFSRLLSSFLWTVALQVFPLLLYILLTNFDVLHPKEWLVNSASIVFNFGTWLSLMPIHGLIFAIGYIMSLEHKKPAPLMVSRFKFCANIFTKTNLIKFFMYVSVGILVPWIYLKLNNFEMWLECRELSGSYCLNENSVFLVACGAWTAAYYFVRYDLLVEKHLEFPIIRQLKFLQIRYKFLNIFDICLISSIVPLFYYLPIYMWYRVSINQLFEFVLATTVEPMIVTGFTCILRISLLWHSWLIATSFFAIMKTLDLMIQIHFTERCEFALIEQPNSKAVLLSTALGENNMPIIQHLACYDLYILAMSQKSTRWQIFTLSQPGGHPHTWNAILSESLKLIESFINEIETICKVPEPVKPKSPVPRHIHVRDMTVRHEEIITGPVPLSPTTKLRNLVEHPAKVEVKERQKSAMDEFRMKMDTLMEKIKHNSVIHYIFGNKPDAEVCYLLSKSQPLIWVVQSIAELSANALHEDQFGIVLKDLPLIINTLLQLKYSLDKLGNIQNKFHKRDDDICMKAALKSALKRSLYRIAIAYSDYLTDLPLSSENLSCMQNFVNFKEC</sequence>
<feature type="transmembrane region" description="Helical" evidence="13">
    <location>
        <begin position="95"/>
        <end position="118"/>
    </location>
</feature>
<reference evidence="14 15" key="1">
    <citation type="submission" date="2023-10" db="EMBL/GenBank/DDBJ databases">
        <title>Genomes of two closely related lineages of the louse Polyplax serrata with different host specificities.</title>
        <authorList>
            <person name="Martinu J."/>
            <person name="Tarabai H."/>
            <person name="Stefka J."/>
            <person name="Hypsa V."/>
        </authorList>
    </citation>
    <scope>NUCLEOTIDE SEQUENCE [LARGE SCALE GENOMIC DNA]</scope>
    <source>
        <strain evidence="14">HR10_N</strain>
    </source>
</reference>
<feature type="transmembrane region" description="Helical" evidence="13">
    <location>
        <begin position="52"/>
        <end position="74"/>
    </location>
</feature>
<dbReference type="PANTHER" id="PTHR13269:SF6">
    <property type="entry name" value="NUCLEOPORIN NDC1"/>
    <property type="match status" value="1"/>
</dbReference>
<evidence type="ECO:0000256" key="10">
    <source>
        <dbReference type="ARBA" id="ARBA00023132"/>
    </source>
</evidence>
<evidence type="ECO:0000256" key="2">
    <source>
        <dbReference type="ARBA" id="ARBA00004567"/>
    </source>
</evidence>
<dbReference type="GO" id="GO:0070762">
    <property type="term" value="C:nuclear pore transmembrane ring"/>
    <property type="evidence" value="ECO:0007669"/>
    <property type="project" value="TreeGrafter"/>
</dbReference>
<keyword evidence="4" id="KW-0813">Transport</keyword>
<evidence type="ECO:0000256" key="8">
    <source>
        <dbReference type="ARBA" id="ARBA00022989"/>
    </source>
</evidence>
<evidence type="ECO:0000256" key="1">
    <source>
        <dbReference type="ARBA" id="ARBA00004232"/>
    </source>
</evidence>
<evidence type="ECO:0000256" key="5">
    <source>
        <dbReference type="ARBA" id="ARBA00022692"/>
    </source>
</evidence>
<feature type="transmembrane region" description="Helical" evidence="13">
    <location>
        <begin position="12"/>
        <end position="32"/>
    </location>
</feature>
<dbReference type="GO" id="GO:0051028">
    <property type="term" value="P:mRNA transport"/>
    <property type="evidence" value="ECO:0007669"/>
    <property type="project" value="UniProtKB-KW"/>
</dbReference>
<gene>
    <name evidence="14" type="ORF">RUM43_002387</name>
</gene>
<evidence type="ECO:0000313" key="14">
    <source>
        <dbReference type="EMBL" id="KAK6628572.1"/>
    </source>
</evidence>
<evidence type="ECO:0000256" key="4">
    <source>
        <dbReference type="ARBA" id="ARBA00022448"/>
    </source>
</evidence>
<proteinExistence type="inferred from homology"/>
<evidence type="ECO:0000256" key="13">
    <source>
        <dbReference type="SAM" id="Phobius"/>
    </source>
</evidence>
<name>A0AAN8PMA5_POLSC</name>
<organism evidence="14 15">
    <name type="scientific">Polyplax serrata</name>
    <name type="common">Common mouse louse</name>
    <dbReference type="NCBI Taxonomy" id="468196"/>
    <lineage>
        <taxon>Eukaryota</taxon>
        <taxon>Metazoa</taxon>
        <taxon>Ecdysozoa</taxon>
        <taxon>Arthropoda</taxon>
        <taxon>Hexapoda</taxon>
        <taxon>Insecta</taxon>
        <taxon>Pterygota</taxon>
        <taxon>Neoptera</taxon>
        <taxon>Paraneoptera</taxon>
        <taxon>Psocodea</taxon>
        <taxon>Troctomorpha</taxon>
        <taxon>Phthiraptera</taxon>
        <taxon>Anoplura</taxon>
        <taxon>Polyplacidae</taxon>
        <taxon>Polyplax</taxon>
    </lineage>
</organism>
<evidence type="ECO:0008006" key="16">
    <source>
        <dbReference type="Google" id="ProtNLM"/>
    </source>
</evidence>
<dbReference type="PANTHER" id="PTHR13269">
    <property type="entry name" value="NUCLEOPORIN NDC1"/>
    <property type="match status" value="1"/>
</dbReference>
<dbReference type="GO" id="GO:0015031">
    <property type="term" value="P:protein transport"/>
    <property type="evidence" value="ECO:0007669"/>
    <property type="project" value="UniProtKB-KW"/>
</dbReference>
<comment type="subcellular location">
    <subcellularLocation>
        <location evidence="1">Nucleus membrane</location>
        <topology evidence="1">Multi-pass membrane protein</topology>
    </subcellularLocation>
    <subcellularLocation>
        <location evidence="2">Nucleus</location>
        <location evidence="2">Nuclear pore complex</location>
    </subcellularLocation>
</comment>
<dbReference type="EMBL" id="JAWJWE010000036">
    <property type="protein sequence ID" value="KAK6628572.1"/>
    <property type="molecule type" value="Genomic_DNA"/>
</dbReference>
<keyword evidence="10" id="KW-0906">Nuclear pore complex</keyword>
<evidence type="ECO:0000256" key="3">
    <source>
        <dbReference type="ARBA" id="ARBA00005760"/>
    </source>
</evidence>
<dbReference type="GO" id="GO:0031965">
    <property type="term" value="C:nuclear membrane"/>
    <property type="evidence" value="ECO:0007669"/>
    <property type="project" value="UniProtKB-SubCell"/>
</dbReference>
<evidence type="ECO:0000313" key="15">
    <source>
        <dbReference type="Proteomes" id="UP001372834"/>
    </source>
</evidence>
<feature type="transmembrane region" description="Helical" evidence="13">
    <location>
        <begin position="231"/>
        <end position="257"/>
    </location>
</feature>
<keyword evidence="7" id="KW-0653">Protein transport</keyword>
<keyword evidence="5 13" id="KW-0812">Transmembrane</keyword>
<evidence type="ECO:0000256" key="6">
    <source>
        <dbReference type="ARBA" id="ARBA00022816"/>
    </source>
</evidence>
<dbReference type="AlphaFoldDB" id="A0AAN8PMA5"/>
<evidence type="ECO:0000256" key="12">
    <source>
        <dbReference type="ARBA" id="ARBA00023242"/>
    </source>
</evidence>
<dbReference type="Pfam" id="PF09531">
    <property type="entry name" value="Ndc1_Nup"/>
    <property type="match status" value="1"/>
</dbReference>
<keyword evidence="11 13" id="KW-0472">Membrane</keyword>
<comment type="similarity">
    <text evidence="3">Belongs to the NDC1 family.</text>
</comment>
<dbReference type="GO" id="GO:0030674">
    <property type="term" value="F:protein-macromolecule adaptor activity"/>
    <property type="evidence" value="ECO:0007669"/>
    <property type="project" value="TreeGrafter"/>
</dbReference>
<comment type="caution">
    <text evidence="14">The sequence shown here is derived from an EMBL/GenBank/DDBJ whole genome shotgun (WGS) entry which is preliminary data.</text>
</comment>
<keyword evidence="8 13" id="KW-1133">Transmembrane helix</keyword>
<evidence type="ECO:0000256" key="7">
    <source>
        <dbReference type="ARBA" id="ARBA00022927"/>
    </source>
</evidence>
<keyword evidence="6" id="KW-0509">mRNA transport</keyword>
<keyword evidence="9" id="KW-0811">Translocation</keyword>
<dbReference type="InterPro" id="IPR019049">
    <property type="entry name" value="Nucleoporin_prot_Ndc1/Nup"/>
</dbReference>
<feature type="transmembrane region" description="Helical" evidence="13">
    <location>
        <begin position="144"/>
        <end position="165"/>
    </location>
</feature>